<reference evidence="1 2" key="1">
    <citation type="journal article" date="2019" name="Nat. Med.">
        <title>A library of human gut bacterial isolates paired with longitudinal multiomics data enables mechanistic microbiome research.</title>
        <authorList>
            <person name="Poyet M."/>
            <person name="Groussin M."/>
            <person name="Gibbons S.M."/>
            <person name="Avila-Pacheco J."/>
            <person name="Jiang X."/>
            <person name="Kearney S.M."/>
            <person name="Perrotta A.R."/>
            <person name="Berdy B."/>
            <person name="Zhao S."/>
            <person name="Lieberman T.D."/>
            <person name="Swanson P.K."/>
            <person name="Smith M."/>
            <person name="Roesemann S."/>
            <person name="Alexander J.E."/>
            <person name="Rich S.A."/>
            <person name="Livny J."/>
            <person name="Vlamakis H."/>
            <person name="Clish C."/>
            <person name="Bullock K."/>
            <person name="Deik A."/>
            <person name="Scott J."/>
            <person name="Pierce K.A."/>
            <person name="Xavier R.J."/>
            <person name="Alm E.J."/>
        </authorList>
    </citation>
    <scope>NUCLEOTIDE SEQUENCE [LARGE SCALE GENOMIC DNA]</scope>
    <source>
        <strain evidence="1 2">BIOML-A1</strain>
    </source>
</reference>
<comment type="caution">
    <text evidence="1">The sequence shown here is derived from an EMBL/GenBank/DDBJ whole genome shotgun (WGS) entry which is preliminary data.</text>
</comment>
<sequence length="177" mass="20411">MTSYPAGGTVQHYTQGTEFYSHDEAKVLAETYYNIGNDLYQSLLPKFQTQTPSQEDIWRLYPAFVNLSFSCEIILKLFYENDYGKIVSGHKLYKDLFNKLSDDSKKIISDLTINAMKGNSESDYTNEMFISDLKKSENTFAHERYSFEMIPGKSHGLQCNFLLTFSRMLNILAKSLK</sequence>
<organism evidence="1 2">
    <name type="scientific">Dorea longicatena</name>
    <dbReference type="NCBI Taxonomy" id="88431"/>
    <lineage>
        <taxon>Bacteria</taxon>
        <taxon>Bacillati</taxon>
        <taxon>Bacillota</taxon>
        <taxon>Clostridia</taxon>
        <taxon>Lachnospirales</taxon>
        <taxon>Lachnospiraceae</taxon>
        <taxon>Dorea</taxon>
    </lineage>
</organism>
<evidence type="ECO:0000313" key="2">
    <source>
        <dbReference type="Proteomes" id="UP000449249"/>
    </source>
</evidence>
<dbReference type="RefSeq" id="WP_161170061.1">
    <property type="nucleotide sequence ID" value="NZ_WWSF01000001.1"/>
</dbReference>
<proteinExistence type="predicted"/>
<dbReference type="AlphaFoldDB" id="A0A6N9JTR7"/>
<name>A0A6N9JTR7_9FIRM</name>
<gene>
    <name evidence="1" type="ORF">GT576_03375</name>
</gene>
<dbReference type="EMBL" id="WWSH01000002">
    <property type="protein sequence ID" value="MZK09400.1"/>
    <property type="molecule type" value="Genomic_DNA"/>
</dbReference>
<protein>
    <recommendedName>
        <fullName evidence="3">RiboL-PSP-HEPN domain-containing protein</fullName>
    </recommendedName>
</protein>
<evidence type="ECO:0008006" key="3">
    <source>
        <dbReference type="Google" id="ProtNLM"/>
    </source>
</evidence>
<dbReference type="Proteomes" id="UP000449249">
    <property type="component" value="Unassembled WGS sequence"/>
</dbReference>
<evidence type="ECO:0000313" key="1">
    <source>
        <dbReference type="EMBL" id="MZK09400.1"/>
    </source>
</evidence>
<accession>A0A6N9JTR7</accession>